<dbReference type="EMBL" id="HACA01009105">
    <property type="protein sequence ID" value="CDW26466.1"/>
    <property type="molecule type" value="Transcribed_RNA"/>
</dbReference>
<sequence length="33" mass="4004">MFENESCEKQLYEGEKDLKNLVPEEKFRKQLSL</sequence>
<dbReference type="AlphaFoldDB" id="A0A0K2TLZ7"/>
<proteinExistence type="predicted"/>
<accession>A0A0K2TLZ7</accession>
<protein>
    <submittedName>
        <fullName evidence="1">Uncharacterized protein</fullName>
    </submittedName>
</protein>
<evidence type="ECO:0000313" key="1">
    <source>
        <dbReference type="EMBL" id="CDW26466.1"/>
    </source>
</evidence>
<reference evidence="1" key="1">
    <citation type="submission" date="2014-05" db="EMBL/GenBank/DDBJ databases">
        <authorList>
            <person name="Chronopoulou M."/>
        </authorList>
    </citation>
    <scope>NUCLEOTIDE SEQUENCE</scope>
    <source>
        <tissue evidence="1">Whole organism</tissue>
    </source>
</reference>
<organism evidence="1">
    <name type="scientific">Lepeophtheirus salmonis</name>
    <name type="common">Salmon louse</name>
    <name type="synonym">Caligus salmonis</name>
    <dbReference type="NCBI Taxonomy" id="72036"/>
    <lineage>
        <taxon>Eukaryota</taxon>
        <taxon>Metazoa</taxon>
        <taxon>Ecdysozoa</taxon>
        <taxon>Arthropoda</taxon>
        <taxon>Crustacea</taxon>
        <taxon>Multicrustacea</taxon>
        <taxon>Hexanauplia</taxon>
        <taxon>Copepoda</taxon>
        <taxon>Siphonostomatoida</taxon>
        <taxon>Caligidae</taxon>
        <taxon>Lepeophtheirus</taxon>
    </lineage>
</organism>
<name>A0A0K2TLZ7_LEPSM</name>